<dbReference type="RefSeq" id="WP_102598570.1">
    <property type="nucleotide sequence ID" value="NZ_JABUYH010000101.1"/>
</dbReference>
<organism evidence="3 4">
    <name type="scientific">Glutamicibacter arilaitensis</name>
    <dbReference type="NCBI Taxonomy" id="256701"/>
    <lineage>
        <taxon>Bacteria</taxon>
        <taxon>Bacillati</taxon>
        <taxon>Actinomycetota</taxon>
        <taxon>Actinomycetes</taxon>
        <taxon>Micrococcales</taxon>
        <taxon>Micrococcaceae</taxon>
        <taxon>Glutamicibacter</taxon>
    </lineage>
</organism>
<evidence type="ECO:0000256" key="1">
    <source>
        <dbReference type="SAM" id="MobiDB-lite"/>
    </source>
</evidence>
<dbReference type="EMBL" id="PNQX01000002">
    <property type="protein sequence ID" value="PMQ19352.1"/>
    <property type="molecule type" value="Genomic_DNA"/>
</dbReference>
<evidence type="ECO:0000313" key="3">
    <source>
        <dbReference type="EMBL" id="PMQ19352.1"/>
    </source>
</evidence>
<accession>A0A2N7RZP1</accession>
<dbReference type="Proteomes" id="UP000235739">
    <property type="component" value="Unassembled WGS sequence"/>
</dbReference>
<proteinExistence type="predicted"/>
<protein>
    <recommendedName>
        <fullName evidence="5">Lipoprotein</fullName>
    </recommendedName>
</protein>
<feature type="chain" id="PRO_5039386402" description="Lipoprotein" evidence="2">
    <location>
        <begin position="18"/>
        <end position="177"/>
    </location>
</feature>
<feature type="region of interest" description="Disordered" evidence="1">
    <location>
        <begin position="26"/>
        <end position="46"/>
    </location>
</feature>
<evidence type="ECO:0000313" key="4">
    <source>
        <dbReference type="Proteomes" id="UP000235739"/>
    </source>
</evidence>
<feature type="signal peptide" evidence="2">
    <location>
        <begin position="1"/>
        <end position="17"/>
    </location>
</feature>
<comment type="caution">
    <text evidence="3">The sequence shown here is derived from an EMBL/GenBank/DDBJ whole genome shotgun (WGS) entry which is preliminary data.</text>
</comment>
<dbReference type="AlphaFoldDB" id="A0A2N7RZP1"/>
<keyword evidence="2" id="KW-0732">Signal</keyword>
<name>A0A2N7RZP1_9MICC</name>
<evidence type="ECO:0008006" key="5">
    <source>
        <dbReference type="Google" id="ProtNLM"/>
    </source>
</evidence>
<dbReference type="PROSITE" id="PS51257">
    <property type="entry name" value="PROKAR_LIPOPROTEIN"/>
    <property type="match status" value="1"/>
</dbReference>
<gene>
    <name evidence="3" type="ORF">CIK84_11670</name>
</gene>
<sequence>MKTKLAALAVIASLALAGCSAGNQSADATPSATATHSASTRAEPAALSEADIAKAKQSAIDSGRPENAWDKNCIAWQWPEAKTKGQAWANELGKEWLKYRGVDCPDAIVVPFYNITSFEPGKNGELVVNYSGDPQWDGEGLMAAQEIMADLSKLDLDPKMVVVRYEQNGLEMTSGQQ</sequence>
<reference evidence="3 4" key="1">
    <citation type="journal article" date="2017" name="Elife">
        <title>Extensive horizontal gene transfer in cheese-associated bacteria.</title>
        <authorList>
            <person name="Bonham K.S."/>
            <person name="Wolfe B.E."/>
            <person name="Dutton R.J."/>
        </authorList>
    </citation>
    <scope>NUCLEOTIDE SEQUENCE [LARGE SCALE GENOMIC DNA]</scope>
    <source>
        <strain evidence="3 4">JB182</strain>
    </source>
</reference>
<feature type="compositionally biased region" description="Low complexity" evidence="1">
    <location>
        <begin position="26"/>
        <end position="42"/>
    </location>
</feature>
<evidence type="ECO:0000256" key="2">
    <source>
        <dbReference type="SAM" id="SignalP"/>
    </source>
</evidence>